<reference evidence="2" key="1">
    <citation type="submission" date="2021-07" db="EMBL/GenBank/DDBJ databases">
        <authorList>
            <person name="Fernandez M."/>
            <person name="Pereira P."/>
            <person name="Torres Tejerizo G.A."/>
            <person name="Gonzalez P."/>
            <person name="Agostini E."/>
        </authorList>
    </citation>
    <scope>NUCLEOTIDE SEQUENCE</scope>
    <source>
        <strain evidence="2">SFC 500-1A</strain>
    </source>
</reference>
<keyword evidence="1" id="KW-1133">Transmembrane helix</keyword>
<protein>
    <submittedName>
        <fullName evidence="2">Uncharacterized protein</fullName>
    </submittedName>
</protein>
<dbReference type="RefSeq" id="WP_234623637.1">
    <property type="nucleotide sequence ID" value="NZ_JAHWXT010000004.1"/>
</dbReference>
<sequence length="153" mass="17151">MNSVVKDLILPFLPSALTIIGWWIVASRDINSKKNAIHNKRVEAASKLIDEILLDAKKFYSLSGSDVEAKGISSLIKSDFRKLSSIVKLISNEIGEVEKISLATTFIEYKKSITGGEFETVSRIPISSTNQLYFDIDAAYNDLYIELEKNYLI</sequence>
<evidence type="ECO:0000313" key="2">
    <source>
        <dbReference type="EMBL" id="MCF0265462.1"/>
    </source>
</evidence>
<evidence type="ECO:0000313" key="3">
    <source>
        <dbReference type="Proteomes" id="UP000887320"/>
    </source>
</evidence>
<dbReference type="Proteomes" id="UP000887320">
    <property type="component" value="Unassembled WGS sequence"/>
</dbReference>
<keyword evidence="1" id="KW-0472">Membrane</keyword>
<keyword evidence="1" id="KW-0812">Transmembrane</keyword>
<proteinExistence type="predicted"/>
<accession>A0A8X8GKE3</accession>
<dbReference type="AlphaFoldDB" id="A0A8X8GKE3"/>
<organism evidence="2 3">
    <name type="scientific">Acinetobacter guillouiae</name>
    <name type="common">Acinetobacter genomosp. 11</name>
    <dbReference type="NCBI Taxonomy" id="106649"/>
    <lineage>
        <taxon>Bacteria</taxon>
        <taxon>Pseudomonadati</taxon>
        <taxon>Pseudomonadota</taxon>
        <taxon>Gammaproteobacteria</taxon>
        <taxon>Moraxellales</taxon>
        <taxon>Moraxellaceae</taxon>
        <taxon>Acinetobacter</taxon>
    </lineage>
</organism>
<name>A0A8X8GKE3_ACIGI</name>
<dbReference type="EMBL" id="JAHWXT010000004">
    <property type="protein sequence ID" value="MCF0265462.1"/>
    <property type="molecule type" value="Genomic_DNA"/>
</dbReference>
<evidence type="ECO:0000256" key="1">
    <source>
        <dbReference type="SAM" id="Phobius"/>
    </source>
</evidence>
<gene>
    <name evidence="2" type="ORF">KW868_13480</name>
</gene>
<comment type="caution">
    <text evidence="2">The sequence shown here is derived from an EMBL/GenBank/DDBJ whole genome shotgun (WGS) entry which is preliminary data.</text>
</comment>
<feature type="transmembrane region" description="Helical" evidence="1">
    <location>
        <begin position="12"/>
        <end position="31"/>
    </location>
</feature>